<evidence type="ECO:0000259" key="9">
    <source>
        <dbReference type="PROSITE" id="PS00651"/>
    </source>
</evidence>
<dbReference type="InterPro" id="IPR020070">
    <property type="entry name" value="Ribosomal_bL9_N"/>
</dbReference>
<dbReference type="GO" id="GO:1990904">
    <property type="term" value="C:ribonucleoprotein complex"/>
    <property type="evidence" value="ECO:0007669"/>
    <property type="project" value="UniProtKB-KW"/>
</dbReference>
<dbReference type="InterPro" id="IPR020594">
    <property type="entry name" value="Ribosomal_bL9_bac/chp"/>
</dbReference>
<evidence type="ECO:0000256" key="2">
    <source>
        <dbReference type="ARBA" id="ARBA00022730"/>
    </source>
</evidence>
<keyword evidence="2 7" id="KW-0699">rRNA-binding</keyword>
<dbReference type="PANTHER" id="PTHR21368">
    <property type="entry name" value="50S RIBOSOMAL PROTEIN L9"/>
    <property type="match status" value="1"/>
</dbReference>
<keyword evidence="8" id="KW-0175">Coiled coil</keyword>
<evidence type="ECO:0000256" key="7">
    <source>
        <dbReference type="HAMAP-Rule" id="MF_00503"/>
    </source>
</evidence>
<dbReference type="HAMAP" id="MF_00503">
    <property type="entry name" value="Ribosomal_bL9"/>
    <property type="match status" value="1"/>
</dbReference>
<name>A0A9D1HW12_9ACTN</name>
<dbReference type="InterPro" id="IPR009027">
    <property type="entry name" value="Ribosomal_bL9/RNase_H1_N"/>
</dbReference>
<evidence type="ECO:0000256" key="8">
    <source>
        <dbReference type="SAM" id="Coils"/>
    </source>
</evidence>
<evidence type="ECO:0000256" key="1">
    <source>
        <dbReference type="ARBA" id="ARBA00010605"/>
    </source>
</evidence>
<dbReference type="InterPro" id="IPR020069">
    <property type="entry name" value="Ribosomal_bL9_C"/>
</dbReference>
<proteinExistence type="inferred from homology"/>
<dbReference type="Pfam" id="PF03948">
    <property type="entry name" value="Ribosomal_L9_C"/>
    <property type="match status" value="1"/>
</dbReference>
<dbReference type="InterPro" id="IPR000244">
    <property type="entry name" value="Ribosomal_bL9"/>
</dbReference>
<comment type="similarity">
    <text evidence="1 7">Belongs to the bacterial ribosomal protein bL9 family.</text>
</comment>
<dbReference type="InterPro" id="IPR036935">
    <property type="entry name" value="Ribosomal_bL9_N_sf"/>
</dbReference>
<dbReference type="GO" id="GO:0006412">
    <property type="term" value="P:translation"/>
    <property type="evidence" value="ECO:0007669"/>
    <property type="project" value="UniProtKB-UniRule"/>
</dbReference>
<evidence type="ECO:0000256" key="4">
    <source>
        <dbReference type="ARBA" id="ARBA00022980"/>
    </source>
</evidence>
<dbReference type="AlphaFoldDB" id="A0A9D1HW12"/>
<comment type="function">
    <text evidence="7">Binds to the 23S rRNA.</text>
</comment>
<dbReference type="Gene3D" id="3.40.5.10">
    <property type="entry name" value="Ribosomal protein L9, N-terminal domain"/>
    <property type="match status" value="1"/>
</dbReference>
<keyword evidence="3 7" id="KW-0694">RNA-binding</keyword>
<feature type="domain" description="Ribosomal protein L9" evidence="9">
    <location>
        <begin position="13"/>
        <end position="40"/>
    </location>
</feature>
<dbReference type="EMBL" id="DVMQ01000006">
    <property type="protein sequence ID" value="HIU23606.1"/>
    <property type="molecule type" value="Genomic_DNA"/>
</dbReference>
<dbReference type="Pfam" id="PF01281">
    <property type="entry name" value="Ribosomal_L9_N"/>
    <property type="match status" value="1"/>
</dbReference>
<sequence length="187" mass="20248">MKVILLSELRGKGGEGDIVDVAQGYAENYLFPQRIAIAATKGNIKQLEERRHNIAKREEQRITDAEATKAALEGKSVTVEAKVGEEGQLFGSVTTAMIADAVKDQLGIEIDRKRIERTANIKTAGVHKVNVNLYREITATLEVTVGDAEWFAAQAAAAEAEVAEAAEEAAEEVEVEVEEIVVEEAAE</sequence>
<gene>
    <name evidence="7" type="primary">rplI</name>
    <name evidence="10" type="ORF">IAD17_01615</name>
</gene>
<dbReference type="Proteomes" id="UP000824078">
    <property type="component" value="Unassembled WGS sequence"/>
</dbReference>
<organism evidence="10 11">
    <name type="scientific">Candidatus Coprovicinus avistercoris</name>
    <dbReference type="NCBI Taxonomy" id="2840754"/>
    <lineage>
        <taxon>Bacteria</taxon>
        <taxon>Bacillati</taxon>
        <taxon>Actinomycetota</taxon>
        <taxon>Coriobacteriia</taxon>
        <taxon>Coriobacteriales</taxon>
        <taxon>Coriobacteriaceae</taxon>
        <taxon>Coriobacteriaceae incertae sedis</taxon>
        <taxon>Candidatus Coprovicinus</taxon>
    </lineage>
</organism>
<dbReference type="PROSITE" id="PS00651">
    <property type="entry name" value="RIBOSOMAL_L9"/>
    <property type="match status" value="1"/>
</dbReference>
<dbReference type="NCBIfam" id="TIGR00158">
    <property type="entry name" value="L9"/>
    <property type="match status" value="1"/>
</dbReference>
<evidence type="ECO:0000313" key="11">
    <source>
        <dbReference type="Proteomes" id="UP000824078"/>
    </source>
</evidence>
<evidence type="ECO:0000256" key="6">
    <source>
        <dbReference type="ARBA" id="ARBA00035292"/>
    </source>
</evidence>
<evidence type="ECO:0000256" key="5">
    <source>
        <dbReference type="ARBA" id="ARBA00023274"/>
    </source>
</evidence>
<dbReference type="SUPFAM" id="SSF55653">
    <property type="entry name" value="Ribosomal protein L9 C-domain"/>
    <property type="match status" value="1"/>
</dbReference>
<keyword evidence="5 7" id="KW-0687">Ribonucleoprotein</keyword>
<evidence type="ECO:0000256" key="3">
    <source>
        <dbReference type="ARBA" id="ARBA00022884"/>
    </source>
</evidence>
<comment type="caution">
    <text evidence="10">The sequence shown here is derived from an EMBL/GenBank/DDBJ whole genome shotgun (WGS) entry which is preliminary data.</text>
</comment>
<keyword evidence="4 7" id="KW-0689">Ribosomal protein</keyword>
<dbReference type="GO" id="GO:0003735">
    <property type="term" value="F:structural constituent of ribosome"/>
    <property type="evidence" value="ECO:0007669"/>
    <property type="project" value="InterPro"/>
</dbReference>
<feature type="coiled-coil region" evidence="8">
    <location>
        <begin position="37"/>
        <end position="75"/>
    </location>
</feature>
<reference evidence="10" key="1">
    <citation type="submission" date="2020-10" db="EMBL/GenBank/DDBJ databases">
        <authorList>
            <person name="Gilroy R."/>
        </authorList>
    </citation>
    <scope>NUCLEOTIDE SEQUENCE</scope>
    <source>
        <strain evidence="10">ChiHjej12B11-29160</strain>
    </source>
</reference>
<evidence type="ECO:0000313" key="10">
    <source>
        <dbReference type="EMBL" id="HIU23606.1"/>
    </source>
</evidence>
<protein>
    <recommendedName>
        <fullName evidence="6 7">Large ribosomal subunit protein bL9</fullName>
    </recommendedName>
</protein>
<dbReference type="Gene3D" id="3.10.430.100">
    <property type="entry name" value="Ribosomal protein L9, C-terminal domain"/>
    <property type="match status" value="1"/>
</dbReference>
<reference evidence="10" key="2">
    <citation type="journal article" date="2021" name="PeerJ">
        <title>Extensive microbial diversity within the chicken gut microbiome revealed by metagenomics and culture.</title>
        <authorList>
            <person name="Gilroy R."/>
            <person name="Ravi A."/>
            <person name="Getino M."/>
            <person name="Pursley I."/>
            <person name="Horton D.L."/>
            <person name="Alikhan N.F."/>
            <person name="Baker D."/>
            <person name="Gharbi K."/>
            <person name="Hall N."/>
            <person name="Watson M."/>
            <person name="Adriaenssens E.M."/>
            <person name="Foster-Nyarko E."/>
            <person name="Jarju S."/>
            <person name="Secka A."/>
            <person name="Antonio M."/>
            <person name="Oren A."/>
            <person name="Chaudhuri R.R."/>
            <person name="La Ragione R."/>
            <person name="Hildebrand F."/>
            <person name="Pallen M.J."/>
        </authorList>
    </citation>
    <scope>NUCLEOTIDE SEQUENCE</scope>
    <source>
        <strain evidence="10">ChiHjej12B11-29160</strain>
    </source>
</reference>
<dbReference type="InterPro" id="IPR036791">
    <property type="entry name" value="Ribosomal_bL9_C_sf"/>
</dbReference>
<dbReference type="GO" id="GO:0019843">
    <property type="term" value="F:rRNA binding"/>
    <property type="evidence" value="ECO:0007669"/>
    <property type="project" value="UniProtKB-UniRule"/>
</dbReference>
<dbReference type="GO" id="GO:0005840">
    <property type="term" value="C:ribosome"/>
    <property type="evidence" value="ECO:0007669"/>
    <property type="project" value="UniProtKB-KW"/>
</dbReference>
<feature type="coiled-coil region" evidence="8">
    <location>
        <begin position="153"/>
        <end position="183"/>
    </location>
</feature>
<dbReference type="SUPFAM" id="SSF55658">
    <property type="entry name" value="L9 N-domain-like"/>
    <property type="match status" value="1"/>
</dbReference>
<accession>A0A9D1HW12</accession>